<dbReference type="PANTHER" id="PTHR31544:SF2">
    <property type="entry name" value="AIG2-LIKE PROTEIN D"/>
    <property type="match status" value="1"/>
</dbReference>
<dbReference type="CDD" id="cd06661">
    <property type="entry name" value="GGCT_like"/>
    <property type="match status" value="1"/>
</dbReference>
<dbReference type="OrthoDB" id="279154at2"/>
<dbReference type="EMBL" id="FTMD01000003">
    <property type="protein sequence ID" value="SIQ32114.1"/>
    <property type="molecule type" value="Genomic_DNA"/>
</dbReference>
<dbReference type="InterPro" id="IPR013024">
    <property type="entry name" value="GGCT-like"/>
</dbReference>
<dbReference type="SUPFAM" id="SSF110857">
    <property type="entry name" value="Gamma-glutamyl cyclotransferase-like"/>
    <property type="match status" value="1"/>
</dbReference>
<evidence type="ECO:0000313" key="5">
    <source>
        <dbReference type="Proteomes" id="UP000186819"/>
    </source>
</evidence>
<dbReference type="InterPro" id="IPR036568">
    <property type="entry name" value="GGCT-like_sf"/>
</dbReference>
<proteinExistence type="predicted"/>
<evidence type="ECO:0000313" key="4">
    <source>
        <dbReference type="EMBL" id="SIQ32114.1"/>
    </source>
</evidence>
<keyword evidence="5" id="KW-1185">Reference proteome</keyword>
<gene>
    <name evidence="4" type="ORF">SAMN05421829_103359</name>
</gene>
<dbReference type="PANTHER" id="PTHR31544">
    <property type="entry name" value="AIG2-LIKE PROTEIN D"/>
    <property type="match status" value="1"/>
</dbReference>
<protein>
    <recommendedName>
        <fullName evidence="2">Putative gamma-glutamylcyclotransferase</fullName>
    </recommendedName>
</protein>
<dbReference type="InterPro" id="IPR009288">
    <property type="entry name" value="AIG2-like_dom"/>
</dbReference>
<name>A0A1N6RTC0_9RHOO</name>
<evidence type="ECO:0000256" key="2">
    <source>
        <dbReference type="ARBA" id="ARBA00030602"/>
    </source>
</evidence>
<dbReference type="STRING" id="34027.SAMN05421829_103359"/>
<dbReference type="Pfam" id="PF06094">
    <property type="entry name" value="GGACT"/>
    <property type="match status" value="1"/>
</dbReference>
<dbReference type="RefSeq" id="WP_076601327.1">
    <property type="nucleotide sequence ID" value="NZ_FTMD01000003.1"/>
</dbReference>
<evidence type="ECO:0000259" key="3">
    <source>
        <dbReference type="Pfam" id="PF06094"/>
    </source>
</evidence>
<dbReference type="InterPro" id="IPR045038">
    <property type="entry name" value="AIG2-like"/>
</dbReference>
<keyword evidence="1 4" id="KW-0808">Transferase</keyword>
<accession>A0A1N6RTC0</accession>
<evidence type="ECO:0000256" key="1">
    <source>
        <dbReference type="ARBA" id="ARBA00022679"/>
    </source>
</evidence>
<dbReference type="Proteomes" id="UP000186819">
    <property type="component" value="Unassembled WGS sequence"/>
</dbReference>
<feature type="domain" description="Gamma-glutamylcyclotransferase AIG2-like" evidence="3">
    <location>
        <begin position="4"/>
        <end position="115"/>
    </location>
</feature>
<dbReference type="Gene3D" id="3.10.490.10">
    <property type="entry name" value="Gamma-glutamyl cyclotransferase-like"/>
    <property type="match status" value="1"/>
</dbReference>
<dbReference type="AlphaFoldDB" id="A0A1N6RTC0"/>
<reference evidence="5" key="1">
    <citation type="submission" date="2017-01" db="EMBL/GenBank/DDBJ databases">
        <authorList>
            <person name="Varghese N."/>
            <person name="Submissions S."/>
        </authorList>
    </citation>
    <scope>NUCLEOTIDE SEQUENCE [LARGE SCALE GENOMIC DNA]</scope>
    <source>
        <strain evidence="5">ATCC 51758</strain>
    </source>
</reference>
<sequence>MQHCFTYGSLMCEDIMAAVSGTRCSFVAASLDGYRRQPVLGQAYPGMVSAARAGVQGVLYLDLPASAWPRLDRFEGEEYERRQVVVRLQDGRVETAWTYVFRPECAGRLVDGEWDFERFLRAGKASFTAQYVGFDDRAGDKSA</sequence>
<organism evidence="4 5">
    <name type="scientific">Aromatoleum tolulyticum</name>
    <dbReference type="NCBI Taxonomy" id="34027"/>
    <lineage>
        <taxon>Bacteria</taxon>
        <taxon>Pseudomonadati</taxon>
        <taxon>Pseudomonadota</taxon>
        <taxon>Betaproteobacteria</taxon>
        <taxon>Rhodocyclales</taxon>
        <taxon>Rhodocyclaceae</taxon>
        <taxon>Aromatoleum</taxon>
    </lineage>
</organism>
<dbReference type="GO" id="GO:0016740">
    <property type="term" value="F:transferase activity"/>
    <property type="evidence" value="ECO:0007669"/>
    <property type="project" value="UniProtKB-KW"/>
</dbReference>